<organism evidence="5 6">
    <name type="scientific">Chondromyces crocatus</name>
    <dbReference type="NCBI Taxonomy" id="52"/>
    <lineage>
        <taxon>Bacteria</taxon>
        <taxon>Pseudomonadati</taxon>
        <taxon>Myxococcota</taxon>
        <taxon>Polyangia</taxon>
        <taxon>Polyangiales</taxon>
        <taxon>Polyangiaceae</taxon>
        <taxon>Chondromyces</taxon>
    </lineage>
</organism>
<dbReference type="SUPFAM" id="SSF52768">
    <property type="entry name" value="Arginase/deacetylase"/>
    <property type="match status" value="1"/>
</dbReference>
<keyword evidence="2 5" id="KW-0378">Hydrolase</keyword>
<dbReference type="PANTHER" id="PTHR11358">
    <property type="entry name" value="ARGINASE/AGMATINASE"/>
    <property type="match status" value="1"/>
</dbReference>
<dbReference type="GO" id="GO:0004053">
    <property type="term" value="F:arginase activity"/>
    <property type="evidence" value="ECO:0007669"/>
    <property type="project" value="UniProtKB-EC"/>
</dbReference>
<dbReference type="GO" id="GO:0046872">
    <property type="term" value="F:metal ion binding"/>
    <property type="evidence" value="ECO:0007669"/>
    <property type="project" value="UniProtKB-KW"/>
</dbReference>
<evidence type="ECO:0000256" key="4">
    <source>
        <dbReference type="PROSITE-ProRule" id="PRU00742"/>
    </source>
</evidence>
<dbReference type="GO" id="GO:0033389">
    <property type="term" value="P:putrescine biosynthetic process from arginine, via agmatine"/>
    <property type="evidence" value="ECO:0007669"/>
    <property type="project" value="TreeGrafter"/>
</dbReference>
<dbReference type="Pfam" id="PF00491">
    <property type="entry name" value="Arginase"/>
    <property type="match status" value="1"/>
</dbReference>
<dbReference type="EC" id="3.5.3.1" evidence="5"/>
<dbReference type="Proteomes" id="UP000067626">
    <property type="component" value="Chromosome"/>
</dbReference>
<gene>
    <name evidence="5" type="primary">rocF</name>
    <name evidence="5" type="ORF">CMC5_070430</name>
</gene>
<feature type="binding site" evidence="3">
    <location>
        <position position="177"/>
    </location>
    <ligand>
        <name>Mn(2+)</name>
        <dbReference type="ChEBI" id="CHEBI:29035"/>
        <label>1</label>
    </ligand>
</feature>
<accession>A0A0K1EPN0</accession>
<dbReference type="PANTHER" id="PTHR11358:SF26">
    <property type="entry name" value="GUANIDINO ACID HYDROLASE, MITOCHONDRIAL"/>
    <property type="match status" value="1"/>
</dbReference>
<feature type="binding site" evidence="3">
    <location>
        <position position="201"/>
    </location>
    <ligand>
        <name>Mn(2+)</name>
        <dbReference type="ChEBI" id="CHEBI:29035"/>
        <label>1</label>
    </ligand>
</feature>
<dbReference type="KEGG" id="ccro:CMC5_070430"/>
<reference evidence="5 6" key="1">
    <citation type="submission" date="2015-07" db="EMBL/GenBank/DDBJ databases">
        <title>Genome analysis of myxobacterium Chondromyces crocatus Cm c5 reveals a high potential for natural compound synthesis and the genetic basis for the loss of fruiting body formation.</title>
        <authorList>
            <person name="Zaburannyi N."/>
            <person name="Bunk B."/>
            <person name="Maier J."/>
            <person name="Overmann J."/>
            <person name="Mueller R."/>
        </authorList>
    </citation>
    <scope>NUCLEOTIDE SEQUENCE [LARGE SCALE GENOMIC DNA]</scope>
    <source>
        <strain evidence="5 6">Cm c5</strain>
    </source>
</reference>
<evidence type="ECO:0000313" key="6">
    <source>
        <dbReference type="Proteomes" id="UP000067626"/>
    </source>
</evidence>
<evidence type="ECO:0000256" key="2">
    <source>
        <dbReference type="ARBA" id="ARBA00022801"/>
    </source>
</evidence>
<dbReference type="STRING" id="52.CMC5_070430"/>
<dbReference type="AlphaFoldDB" id="A0A0K1EPN0"/>
<comment type="cofactor">
    <cofactor evidence="3">
        <name>Mn(2+)</name>
        <dbReference type="ChEBI" id="CHEBI:29035"/>
    </cofactor>
    <text evidence="3">Binds 2 manganese ions per subunit.</text>
</comment>
<dbReference type="PATRIC" id="fig|52.7.peg.7728"/>
<evidence type="ECO:0000256" key="3">
    <source>
        <dbReference type="PIRSR" id="PIRSR036979-1"/>
    </source>
</evidence>
<dbReference type="PROSITE" id="PS51409">
    <property type="entry name" value="ARGINASE_2"/>
    <property type="match status" value="1"/>
</dbReference>
<dbReference type="OrthoDB" id="9789727at2"/>
<feature type="binding site" evidence="3">
    <location>
        <position position="203"/>
    </location>
    <ligand>
        <name>Mn(2+)</name>
        <dbReference type="ChEBI" id="CHEBI:29035"/>
        <label>1</label>
    </ligand>
</feature>
<dbReference type="EMBL" id="CP012159">
    <property type="protein sequence ID" value="AKT42816.1"/>
    <property type="molecule type" value="Genomic_DNA"/>
</dbReference>
<keyword evidence="6" id="KW-1185">Reference proteome</keyword>
<keyword evidence="3" id="KW-0464">Manganese</keyword>
<name>A0A0K1EPN0_CHOCO</name>
<keyword evidence="1 3" id="KW-0479">Metal-binding</keyword>
<dbReference type="GO" id="GO:0008783">
    <property type="term" value="F:agmatinase activity"/>
    <property type="evidence" value="ECO:0007669"/>
    <property type="project" value="TreeGrafter"/>
</dbReference>
<feature type="binding site" evidence="3">
    <location>
        <position position="291"/>
    </location>
    <ligand>
        <name>Mn(2+)</name>
        <dbReference type="ChEBI" id="CHEBI:29035"/>
        <label>1</label>
    </ligand>
</feature>
<proteinExistence type="inferred from homology"/>
<protein>
    <submittedName>
        <fullName evidence="5">Arginase</fullName>
        <ecNumber evidence="5">3.5.3.1</ecNumber>
    </submittedName>
</protein>
<evidence type="ECO:0000313" key="5">
    <source>
        <dbReference type="EMBL" id="AKT42816.1"/>
    </source>
</evidence>
<evidence type="ECO:0000256" key="1">
    <source>
        <dbReference type="ARBA" id="ARBA00022723"/>
    </source>
</evidence>
<sequence>MQPREELSLLLRPAAGGLYVVSTGRAEQLAIQRKIYGAADEAEVQRRWCETLERIGEARAIVLGVPSDVGAGYRRGANLAPQAIRTTLLQSHPDYPAWAEANRVVDIGDVFVVPQLLHDDMLSEQQKAATRRALYPDLSPEAASALPVSPLSITERALDLVFQLNPAAAPIVLGGDHSTALPVARALARARREPWGIVQPDAHTDLLEERLGIRDCFATWSYHANELLGRGGKLTQVGTRASRHGREHWESRYDVRQFWASECMADPAAALDAILAHVKSTGVRGVYFSNDIDGTDESFADATGTPEPDGLTPEFVDELIRRLGREVGMIGGDIMEVAPMLGQTPESRQGTLALAVRYLKTTIEAVVGEAMG</sequence>
<dbReference type="PIRSF" id="PIRSF036979">
    <property type="entry name" value="Arginase"/>
    <property type="match status" value="1"/>
</dbReference>
<dbReference type="InterPro" id="IPR023696">
    <property type="entry name" value="Ureohydrolase_dom_sf"/>
</dbReference>
<dbReference type="InterPro" id="IPR006035">
    <property type="entry name" value="Ureohydrolase"/>
</dbReference>
<comment type="similarity">
    <text evidence="4">Belongs to the arginase family.</text>
</comment>
<dbReference type="Gene3D" id="3.40.800.10">
    <property type="entry name" value="Ureohydrolase domain"/>
    <property type="match status" value="1"/>
</dbReference>
<feature type="binding site" evidence="3">
    <location>
        <position position="205"/>
    </location>
    <ligand>
        <name>Mn(2+)</name>
        <dbReference type="ChEBI" id="CHEBI:29035"/>
        <label>1</label>
    </ligand>
</feature>
<feature type="binding site" evidence="3">
    <location>
        <position position="293"/>
    </location>
    <ligand>
        <name>Mn(2+)</name>
        <dbReference type="ChEBI" id="CHEBI:29035"/>
        <label>1</label>
    </ligand>
</feature>